<dbReference type="InterPro" id="IPR001128">
    <property type="entry name" value="Cyt_P450"/>
</dbReference>
<keyword evidence="4 7" id="KW-0560">Oxidoreductase</keyword>
<dbReference type="AlphaFoldDB" id="A0A0F0H5N5"/>
<evidence type="ECO:0000313" key="8">
    <source>
        <dbReference type="EMBL" id="KJK51024.1"/>
    </source>
</evidence>
<keyword evidence="2 7" id="KW-0349">Heme</keyword>
<dbReference type="GO" id="GO:0020037">
    <property type="term" value="F:heme binding"/>
    <property type="evidence" value="ECO:0007669"/>
    <property type="project" value="InterPro"/>
</dbReference>
<organism evidence="8 9">
    <name type="scientific">Lentzea aerocolonigenes</name>
    <name type="common">Lechevalieria aerocolonigenes</name>
    <name type="synonym">Saccharothrix aerocolonigenes</name>
    <dbReference type="NCBI Taxonomy" id="68170"/>
    <lineage>
        <taxon>Bacteria</taxon>
        <taxon>Bacillati</taxon>
        <taxon>Actinomycetota</taxon>
        <taxon>Actinomycetes</taxon>
        <taxon>Pseudonocardiales</taxon>
        <taxon>Pseudonocardiaceae</taxon>
        <taxon>Lentzea</taxon>
    </lineage>
</organism>
<dbReference type="SUPFAM" id="SSF48264">
    <property type="entry name" value="Cytochrome P450"/>
    <property type="match status" value="1"/>
</dbReference>
<dbReference type="EMBL" id="JYJG01000045">
    <property type="protein sequence ID" value="KJK51024.1"/>
    <property type="molecule type" value="Genomic_DNA"/>
</dbReference>
<name>A0A0F0H5N5_LENAE</name>
<evidence type="ECO:0000256" key="2">
    <source>
        <dbReference type="ARBA" id="ARBA00022617"/>
    </source>
</evidence>
<evidence type="ECO:0000256" key="5">
    <source>
        <dbReference type="ARBA" id="ARBA00023004"/>
    </source>
</evidence>
<evidence type="ECO:0000256" key="6">
    <source>
        <dbReference type="ARBA" id="ARBA00023033"/>
    </source>
</evidence>
<dbReference type="GO" id="GO:0004497">
    <property type="term" value="F:monooxygenase activity"/>
    <property type="evidence" value="ECO:0007669"/>
    <property type="project" value="UniProtKB-KW"/>
</dbReference>
<keyword evidence="6 7" id="KW-0503">Monooxygenase</keyword>
<dbReference type="InterPro" id="IPR036396">
    <property type="entry name" value="Cyt_P450_sf"/>
</dbReference>
<dbReference type="PROSITE" id="PS00086">
    <property type="entry name" value="CYTOCHROME_P450"/>
    <property type="match status" value="1"/>
</dbReference>
<dbReference type="Proteomes" id="UP000033393">
    <property type="component" value="Unassembled WGS sequence"/>
</dbReference>
<protein>
    <submittedName>
        <fullName evidence="8">Cytochrome P450</fullName>
    </submittedName>
</protein>
<keyword evidence="5 7" id="KW-0408">Iron</keyword>
<reference evidence="8 9" key="1">
    <citation type="submission" date="2015-02" db="EMBL/GenBank/DDBJ databases">
        <authorList>
            <person name="Ju K.-S."/>
            <person name="Doroghazi J.R."/>
            <person name="Metcalf W."/>
        </authorList>
    </citation>
    <scope>NUCLEOTIDE SEQUENCE [LARGE SCALE GENOMIC DNA]</scope>
    <source>
        <strain evidence="8 9">NRRL B-16140</strain>
    </source>
</reference>
<comment type="caution">
    <text evidence="8">The sequence shown here is derived from an EMBL/GenBank/DDBJ whole genome shotgun (WGS) entry which is preliminary data.</text>
</comment>
<dbReference type="PANTHER" id="PTHR46696:SF1">
    <property type="entry name" value="CYTOCHROME P450 YJIB-RELATED"/>
    <property type="match status" value="1"/>
</dbReference>
<dbReference type="FunFam" id="1.10.630.10:FF:000018">
    <property type="entry name" value="Cytochrome P450 monooxygenase"/>
    <property type="match status" value="1"/>
</dbReference>
<dbReference type="PATRIC" id="fig|68170.10.peg.8967"/>
<dbReference type="Pfam" id="PF00067">
    <property type="entry name" value="p450"/>
    <property type="match status" value="1"/>
</dbReference>
<dbReference type="eggNOG" id="COG2124">
    <property type="taxonomic scope" value="Bacteria"/>
</dbReference>
<dbReference type="CDD" id="cd11030">
    <property type="entry name" value="CYP105-like"/>
    <property type="match status" value="1"/>
</dbReference>
<keyword evidence="9" id="KW-1185">Reference proteome</keyword>
<sequence>MQHGLPMDRDVTPFDPPARIAELRSSRPVSPMLFPDGHEGWLITGYEAVRAALADTRFSSRQDLGILHVPYPVPGMPEQTEPSPQVPGLFLAMDPPDHTRLRRKLTGAFTVRRMKALEEHIIEITERQLDELASLTPPVDLVQAFALPVPSLVICEMLGVPYDDRESFQHNFSRFMEREIDLEEKMAVWVALNTFLAELVTAKRAEPGDDLLSDLARDEDLSIEELVGISFLLLLAGHETTANMLALGTFALLEHPDQMAALRDRPELIPDAVEELLRYLAVGDIFFRYAAEDIEFFGETIREGSTVVVSLLAGNHDSAKFEDADKLDVHRNARGHLSFGHGIHQCLGQQLARIEMRAGFEGLLRRFPSLHLAVEAREVKLKTDMNIYGVHALPVTWA</sequence>
<dbReference type="InterPro" id="IPR017972">
    <property type="entry name" value="Cyt_P450_CS"/>
</dbReference>
<evidence type="ECO:0000256" key="1">
    <source>
        <dbReference type="ARBA" id="ARBA00010617"/>
    </source>
</evidence>
<dbReference type="PRINTS" id="PR00359">
    <property type="entry name" value="BP450"/>
</dbReference>
<dbReference type="GO" id="GO:0005506">
    <property type="term" value="F:iron ion binding"/>
    <property type="evidence" value="ECO:0007669"/>
    <property type="project" value="InterPro"/>
</dbReference>
<accession>A0A0F0H5N5</accession>
<dbReference type="STRING" id="68170.GCA_000974445_06279"/>
<evidence type="ECO:0000256" key="7">
    <source>
        <dbReference type="RuleBase" id="RU000461"/>
    </source>
</evidence>
<dbReference type="Gene3D" id="1.10.630.10">
    <property type="entry name" value="Cytochrome P450"/>
    <property type="match status" value="1"/>
</dbReference>
<evidence type="ECO:0000256" key="4">
    <source>
        <dbReference type="ARBA" id="ARBA00023002"/>
    </source>
</evidence>
<comment type="similarity">
    <text evidence="1 7">Belongs to the cytochrome P450 family.</text>
</comment>
<keyword evidence="3 7" id="KW-0479">Metal-binding</keyword>
<proteinExistence type="inferred from homology"/>
<dbReference type="InterPro" id="IPR002397">
    <property type="entry name" value="Cyt_P450_B"/>
</dbReference>
<dbReference type="GO" id="GO:0016705">
    <property type="term" value="F:oxidoreductase activity, acting on paired donors, with incorporation or reduction of molecular oxygen"/>
    <property type="evidence" value="ECO:0007669"/>
    <property type="project" value="InterPro"/>
</dbReference>
<dbReference type="RefSeq" id="WP_045310856.1">
    <property type="nucleotide sequence ID" value="NZ_JYJG01000045.1"/>
</dbReference>
<dbReference type="PRINTS" id="PR00385">
    <property type="entry name" value="P450"/>
</dbReference>
<evidence type="ECO:0000256" key="3">
    <source>
        <dbReference type="ARBA" id="ARBA00022723"/>
    </source>
</evidence>
<dbReference type="PANTHER" id="PTHR46696">
    <property type="entry name" value="P450, PUTATIVE (EUROFUNG)-RELATED"/>
    <property type="match status" value="1"/>
</dbReference>
<gene>
    <name evidence="8" type="ORF">UK23_08575</name>
</gene>
<evidence type="ECO:0000313" key="9">
    <source>
        <dbReference type="Proteomes" id="UP000033393"/>
    </source>
</evidence>